<dbReference type="InterPro" id="IPR036873">
    <property type="entry name" value="Rhodanese-like_dom_sf"/>
</dbReference>
<dbReference type="SMART" id="SM00450">
    <property type="entry name" value="RHOD"/>
    <property type="match status" value="1"/>
</dbReference>
<dbReference type="PANTHER" id="PTHR43031">
    <property type="entry name" value="FAD-DEPENDENT OXIDOREDUCTASE"/>
    <property type="match status" value="1"/>
</dbReference>
<sequence length="172" mass="19865">MINLKGPKWLPFLILHNLYEWIFFNKFTKTEKQRLNMHSKKIKALVFIMMISLTWTSCTSEKQKRDDQTIVQVDNATFQKLITEGDGILIDVRTEEEIANGVIDNPLKIDFSSSDFSEKLDQLPKDSEIYIYCAVGGRSGKAAEILKDKGYSKIYNLEGGYEQWKKEGFPIN</sequence>
<keyword evidence="3" id="KW-1185">Reference proteome</keyword>
<accession>A0A951MCW9</accession>
<dbReference type="Gene3D" id="3.40.250.10">
    <property type="entry name" value="Rhodanese-like domain"/>
    <property type="match status" value="1"/>
</dbReference>
<dbReference type="AlphaFoldDB" id="A0A951MCW9"/>
<gene>
    <name evidence="2" type="ORF">EGN73_05925</name>
</gene>
<name>A0A951MCW9_9BACT</name>
<organism evidence="2 3">
    <name type="scientific">Arthrospiribacter ruber</name>
    <dbReference type="NCBI Taxonomy" id="2487934"/>
    <lineage>
        <taxon>Bacteria</taxon>
        <taxon>Pseudomonadati</taxon>
        <taxon>Bacteroidota</taxon>
        <taxon>Cytophagia</taxon>
        <taxon>Cytophagales</taxon>
        <taxon>Cyclobacteriaceae</taxon>
        <taxon>Arthrospiribacter</taxon>
    </lineage>
</organism>
<feature type="domain" description="Rhodanese" evidence="1">
    <location>
        <begin position="83"/>
        <end position="172"/>
    </location>
</feature>
<dbReference type="PANTHER" id="PTHR43031:SF1">
    <property type="entry name" value="PYRIDINE NUCLEOTIDE-DISULPHIDE OXIDOREDUCTASE"/>
    <property type="match status" value="1"/>
</dbReference>
<dbReference type="InterPro" id="IPR050229">
    <property type="entry name" value="GlpE_sulfurtransferase"/>
</dbReference>
<dbReference type="PROSITE" id="PS50206">
    <property type="entry name" value="RHODANESE_3"/>
    <property type="match status" value="1"/>
</dbReference>
<reference evidence="2 3" key="1">
    <citation type="journal article" date="2020" name="Syst. Appl. Microbiol.">
        <title>Arthrospiribacter ruber gen. nov., sp. nov., a novel bacterium isolated from Arthrospira cultures.</title>
        <authorList>
            <person name="Waleron M."/>
            <person name="Misztak A."/>
            <person name="Waleron M.M."/>
            <person name="Furmaniak M."/>
            <person name="Mrozik A."/>
            <person name="Waleron K."/>
        </authorList>
    </citation>
    <scope>NUCLEOTIDE SEQUENCE [LARGE SCALE GENOMIC DNA]</scope>
    <source>
        <strain evidence="2 3">DPMB0001</strain>
    </source>
</reference>
<dbReference type="Pfam" id="PF00581">
    <property type="entry name" value="Rhodanese"/>
    <property type="match status" value="1"/>
</dbReference>
<evidence type="ECO:0000313" key="3">
    <source>
        <dbReference type="Proteomes" id="UP000727490"/>
    </source>
</evidence>
<evidence type="ECO:0000259" key="1">
    <source>
        <dbReference type="PROSITE" id="PS50206"/>
    </source>
</evidence>
<protein>
    <submittedName>
        <fullName evidence="2">Rhodanese-like domain-containing protein</fullName>
    </submittedName>
</protein>
<dbReference type="EMBL" id="RPHB01000002">
    <property type="protein sequence ID" value="MBW3467350.1"/>
    <property type="molecule type" value="Genomic_DNA"/>
</dbReference>
<evidence type="ECO:0000313" key="2">
    <source>
        <dbReference type="EMBL" id="MBW3467350.1"/>
    </source>
</evidence>
<dbReference type="Proteomes" id="UP000727490">
    <property type="component" value="Unassembled WGS sequence"/>
</dbReference>
<dbReference type="CDD" id="cd00158">
    <property type="entry name" value="RHOD"/>
    <property type="match status" value="1"/>
</dbReference>
<dbReference type="SUPFAM" id="SSF52821">
    <property type="entry name" value="Rhodanese/Cell cycle control phosphatase"/>
    <property type="match status" value="1"/>
</dbReference>
<comment type="caution">
    <text evidence="2">The sequence shown here is derived from an EMBL/GenBank/DDBJ whole genome shotgun (WGS) entry which is preliminary data.</text>
</comment>
<dbReference type="InterPro" id="IPR001763">
    <property type="entry name" value="Rhodanese-like_dom"/>
</dbReference>
<proteinExistence type="predicted"/>